<accession>A0ACB8RC69</accession>
<comment type="caution">
    <text evidence="1">The sequence shown here is derived from an EMBL/GenBank/DDBJ whole genome shotgun (WGS) entry which is preliminary data.</text>
</comment>
<protein>
    <submittedName>
        <fullName evidence="1">Uncharacterized protein</fullName>
    </submittedName>
</protein>
<reference evidence="1" key="1">
    <citation type="submission" date="2021-02" db="EMBL/GenBank/DDBJ databases">
        <authorList>
            <consortium name="DOE Joint Genome Institute"/>
            <person name="Ahrendt S."/>
            <person name="Looney B.P."/>
            <person name="Miyauchi S."/>
            <person name="Morin E."/>
            <person name="Drula E."/>
            <person name="Courty P.E."/>
            <person name="Chicoki N."/>
            <person name="Fauchery L."/>
            <person name="Kohler A."/>
            <person name="Kuo A."/>
            <person name="Labutti K."/>
            <person name="Pangilinan J."/>
            <person name="Lipzen A."/>
            <person name="Riley R."/>
            <person name="Andreopoulos W."/>
            <person name="He G."/>
            <person name="Johnson J."/>
            <person name="Barry K.W."/>
            <person name="Grigoriev I.V."/>
            <person name="Nagy L."/>
            <person name="Hibbett D."/>
            <person name="Henrissat B."/>
            <person name="Matheny P.B."/>
            <person name="Labbe J."/>
            <person name="Martin F."/>
        </authorList>
    </citation>
    <scope>NUCLEOTIDE SEQUENCE</scope>
    <source>
        <strain evidence="1">FP105234-sp</strain>
    </source>
</reference>
<name>A0ACB8RC69_9AGAM</name>
<dbReference type="EMBL" id="MU276140">
    <property type="protein sequence ID" value="KAI0041160.1"/>
    <property type="molecule type" value="Genomic_DNA"/>
</dbReference>
<proteinExistence type="predicted"/>
<evidence type="ECO:0000313" key="1">
    <source>
        <dbReference type="EMBL" id="KAI0041160.1"/>
    </source>
</evidence>
<dbReference type="Proteomes" id="UP000814033">
    <property type="component" value="Unassembled WGS sequence"/>
</dbReference>
<evidence type="ECO:0000313" key="2">
    <source>
        <dbReference type="Proteomes" id="UP000814033"/>
    </source>
</evidence>
<gene>
    <name evidence="1" type="ORF">FA95DRAFT_1611228</name>
</gene>
<organism evidence="1 2">
    <name type="scientific">Auriscalpium vulgare</name>
    <dbReference type="NCBI Taxonomy" id="40419"/>
    <lineage>
        <taxon>Eukaryota</taxon>
        <taxon>Fungi</taxon>
        <taxon>Dikarya</taxon>
        <taxon>Basidiomycota</taxon>
        <taxon>Agaricomycotina</taxon>
        <taxon>Agaricomycetes</taxon>
        <taxon>Russulales</taxon>
        <taxon>Auriscalpiaceae</taxon>
        <taxon>Auriscalpium</taxon>
    </lineage>
</organism>
<sequence>MRCVSVRCAEQHEPVVPTSRFQETELDKSVTEMQRILALTQHNLSLTHQPVHDTNAASNSLRVIGASELDPATFRRFWARRAPLVVRDVRLQGNWGPQFFQDRFNTTEATAVDCETEVVHKITLGNYFKDFAHGASSKVLKLKDFPPATHMKAALSDLNDAFLAAVPASDYTCPNGTRNLISHYHPQAISPDLGPKMYVAHATAQDDGHNGSTRLHVDVTCAVNIMLWASDLPDDVPGFALWHLFPPQTLAIVRAYIRTIVEDDEGDPIHNQTTYLTPSMLRTLQQDHGVSPVVVHQHVGEAVFIPANWAHQVSNAANAIKVACDFLSAENLLASVQVAKELRLQRLSAQYGDDVLQLNLSLWTAWSSLSELRTEILSRAALASSPTDGAGQGDTPNVMNDICGNLDNASDFLDLSADVQSAEAPSKGGGRKRRRKDAHSQDPIVGLPGDRFPCPVFECGRDSSRAGIMDHL</sequence>
<reference evidence="1" key="2">
    <citation type="journal article" date="2022" name="New Phytol.">
        <title>Evolutionary transition to the ectomycorrhizal habit in the genomes of a hyperdiverse lineage of mushroom-forming fungi.</title>
        <authorList>
            <person name="Looney B."/>
            <person name="Miyauchi S."/>
            <person name="Morin E."/>
            <person name="Drula E."/>
            <person name="Courty P.E."/>
            <person name="Kohler A."/>
            <person name="Kuo A."/>
            <person name="LaButti K."/>
            <person name="Pangilinan J."/>
            <person name="Lipzen A."/>
            <person name="Riley R."/>
            <person name="Andreopoulos W."/>
            <person name="He G."/>
            <person name="Johnson J."/>
            <person name="Nolan M."/>
            <person name="Tritt A."/>
            <person name="Barry K.W."/>
            <person name="Grigoriev I.V."/>
            <person name="Nagy L.G."/>
            <person name="Hibbett D."/>
            <person name="Henrissat B."/>
            <person name="Matheny P.B."/>
            <person name="Labbe J."/>
            <person name="Martin F.M."/>
        </authorList>
    </citation>
    <scope>NUCLEOTIDE SEQUENCE</scope>
    <source>
        <strain evidence="1">FP105234-sp</strain>
    </source>
</reference>
<keyword evidence="2" id="KW-1185">Reference proteome</keyword>